<evidence type="ECO:0000313" key="1">
    <source>
        <dbReference type="EMBL" id="CDW43700.1"/>
    </source>
</evidence>
<name>A0A0K2V033_LEPSM</name>
<dbReference type="EMBL" id="HACA01026339">
    <property type="protein sequence ID" value="CDW43700.1"/>
    <property type="molecule type" value="Transcribed_RNA"/>
</dbReference>
<organism evidence="1">
    <name type="scientific">Lepeophtheirus salmonis</name>
    <name type="common">Salmon louse</name>
    <name type="synonym">Caligus salmonis</name>
    <dbReference type="NCBI Taxonomy" id="72036"/>
    <lineage>
        <taxon>Eukaryota</taxon>
        <taxon>Metazoa</taxon>
        <taxon>Ecdysozoa</taxon>
        <taxon>Arthropoda</taxon>
        <taxon>Crustacea</taxon>
        <taxon>Multicrustacea</taxon>
        <taxon>Hexanauplia</taxon>
        <taxon>Copepoda</taxon>
        <taxon>Siphonostomatoida</taxon>
        <taxon>Caligidae</taxon>
        <taxon>Lepeophtheirus</taxon>
    </lineage>
</organism>
<proteinExistence type="predicted"/>
<protein>
    <submittedName>
        <fullName evidence="1">Uncharacterized protein</fullName>
    </submittedName>
</protein>
<accession>A0A0K2V033</accession>
<dbReference type="AlphaFoldDB" id="A0A0K2V033"/>
<sequence>MLSTHFREKSFYHAQLLMAHIFNYSIRSILRLNKLFIHLFFT</sequence>
<reference evidence="1" key="1">
    <citation type="submission" date="2014-05" db="EMBL/GenBank/DDBJ databases">
        <authorList>
            <person name="Chronopoulou M."/>
        </authorList>
    </citation>
    <scope>NUCLEOTIDE SEQUENCE</scope>
    <source>
        <tissue evidence="1">Whole organism</tissue>
    </source>
</reference>